<evidence type="ECO:0000313" key="2">
    <source>
        <dbReference type="EMBL" id="OQS35423.1"/>
    </source>
</evidence>
<sequence>MIVWRISRYADLNGLGGLRWPGRWHPAGQPIVYLADHPASAMLEALVHLEVASLPATFTLLQVELPDRLAQALDQASLPADWTLQPALTQSLGRHWLQRQASAALQVPSAVAPNAHNYLLNPLHPDASACRILSVRDVPWDVRLRS</sequence>
<dbReference type="SMART" id="SM00953">
    <property type="entry name" value="RES"/>
    <property type="match status" value="1"/>
</dbReference>
<dbReference type="Pfam" id="PF08808">
    <property type="entry name" value="RES"/>
    <property type="match status" value="1"/>
</dbReference>
<name>A0A1W0CL91_9NEIS</name>
<organism evidence="2 3">
    <name type="scientific">Chromobacterium haemolyticum</name>
    <dbReference type="NCBI Taxonomy" id="394935"/>
    <lineage>
        <taxon>Bacteria</taxon>
        <taxon>Pseudomonadati</taxon>
        <taxon>Pseudomonadota</taxon>
        <taxon>Betaproteobacteria</taxon>
        <taxon>Neisseriales</taxon>
        <taxon>Chromobacteriaceae</taxon>
        <taxon>Chromobacterium</taxon>
    </lineage>
</organism>
<evidence type="ECO:0000313" key="3">
    <source>
        <dbReference type="Proteomes" id="UP000192721"/>
    </source>
</evidence>
<dbReference type="RefSeq" id="WP_081556326.1">
    <property type="nucleotide sequence ID" value="NZ_JBBIGS010000086.1"/>
</dbReference>
<accession>A0A1W0CL91</accession>
<gene>
    <name evidence="2" type="ORF">B0T45_17335</name>
</gene>
<feature type="domain" description="RES" evidence="1">
    <location>
        <begin position="11"/>
        <end position="134"/>
    </location>
</feature>
<dbReference type="EMBL" id="MUKV01000027">
    <property type="protein sequence ID" value="OQS35423.1"/>
    <property type="molecule type" value="Genomic_DNA"/>
</dbReference>
<comment type="caution">
    <text evidence="2">The sequence shown here is derived from an EMBL/GenBank/DDBJ whole genome shotgun (WGS) entry which is preliminary data.</text>
</comment>
<protein>
    <recommendedName>
        <fullName evidence="1">RES domain-containing protein</fullName>
    </recommendedName>
</protein>
<proteinExistence type="predicted"/>
<evidence type="ECO:0000259" key="1">
    <source>
        <dbReference type="SMART" id="SM00953"/>
    </source>
</evidence>
<reference evidence="2 3" key="1">
    <citation type="submission" date="2017-02" db="EMBL/GenBank/DDBJ databases">
        <title>Chromobacterium haemolyticum H5244.</title>
        <authorList>
            <person name="Gulvik C.A."/>
        </authorList>
    </citation>
    <scope>NUCLEOTIDE SEQUENCE [LARGE SCALE GENOMIC DNA]</scope>
    <source>
        <strain evidence="2 3">H5244</strain>
    </source>
</reference>
<dbReference type="Proteomes" id="UP000192721">
    <property type="component" value="Unassembled WGS sequence"/>
</dbReference>
<dbReference type="AlphaFoldDB" id="A0A1W0CL91"/>
<dbReference type="InterPro" id="IPR014914">
    <property type="entry name" value="RES_dom"/>
</dbReference>